<dbReference type="PANTHER" id="PTHR41521:SF4">
    <property type="entry name" value="BLR0684 PROTEIN"/>
    <property type="match status" value="1"/>
</dbReference>
<dbReference type="OrthoDB" id="9806380at2"/>
<reference evidence="2" key="1">
    <citation type="journal article" date="2014" name="Int. J. Syst. Evol. Microbiol.">
        <title>Complete genome sequence of Corynebacterium casei LMG S-19264T (=DSM 44701T), isolated from a smear-ripened cheese.</title>
        <authorList>
            <consortium name="US DOE Joint Genome Institute (JGI-PGF)"/>
            <person name="Walter F."/>
            <person name="Albersmeier A."/>
            <person name="Kalinowski J."/>
            <person name="Ruckert C."/>
        </authorList>
    </citation>
    <scope>NUCLEOTIDE SEQUENCE</scope>
    <source>
        <strain evidence="2">CGMCC 4.7679</strain>
    </source>
</reference>
<evidence type="ECO:0000313" key="3">
    <source>
        <dbReference type="Proteomes" id="UP000658656"/>
    </source>
</evidence>
<dbReference type="InterPro" id="IPR011008">
    <property type="entry name" value="Dimeric_a/b-barrel"/>
</dbReference>
<proteinExistence type="predicted"/>
<protein>
    <recommendedName>
        <fullName evidence="1">DUF1330 domain-containing protein</fullName>
    </recommendedName>
</protein>
<dbReference type="SUPFAM" id="SSF54909">
    <property type="entry name" value="Dimeric alpha+beta barrel"/>
    <property type="match status" value="1"/>
</dbReference>
<gene>
    <name evidence="2" type="ORF">GCM10017566_10200</name>
</gene>
<dbReference type="PANTHER" id="PTHR41521">
    <property type="match status" value="1"/>
</dbReference>
<comment type="caution">
    <text evidence="2">The sequence shown here is derived from an EMBL/GenBank/DDBJ whole genome shotgun (WGS) entry which is preliminary data.</text>
</comment>
<dbReference type="Pfam" id="PF07045">
    <property type="entry name" value="DUF1330"/>
    <property type="match status" value="1"/>
</dbReference>
<organism evidence="2 3">
    <name type="scientific">Amycolatopsis bartoniae</name>
    <dbReference type="NCBI Taxonomy" id="941986"/>
    <lineage>
        <taxon>Bacteria</taxon>
        <taxon>Bacillati</taxon>
        <taxon>Actinomycetota</taxon>
        <taxon>Actinomycetes</taxon>
        <taxon>Pseudonocardiales</taxon>
        <taxon>Pseudonocardiaceae</taxon>
        <taxon>Amycolatopsis</taxon>
    </lineage>
</organism>
<accession>A0A8H9IU69</accession>
<dbReference type="EMBL" id="BNAV01000001">
    <property type="protein sequence ID" value="GHF38883.1"/>
    <property type="molecule type" value="Genomic_DNA"/>
</dbReference>
<dbReference type="Proteomes" id="UP000658656">
    <property type="component" value="Unassembled WGS sequence"/>
</dbReference>
<evidence type="ECO:0000313" key="2">
    <source>
        <dbReference type="EMBL" id="GHF38883.1"/>
    </source>
</evidence>
<keyword evidence="3" id="KW-1185">Reference proteome</keyword>
<sequence length="98" mass="11010">MSAYVISESEVLDEEAAVRYRAIAAQAIEQYGGRYVVRGAVPEAVEGEWPARRRLIIVEFPSLEQARTWYESPEYAEARKIADTAMDRSLTFVEGLPG</sequence>
<evidence type="ECO:0000259" key="1">
    <source>
        <dbReference type="Pfam" id="PF07045"/>
    </source>
</evidence>
<dbReference type="InterPro" id="IPR010753">
    <property type="entry name" value="DUF1330"/>
</dbReference>
<feature type="domain" description="DUF1330" evidence="1">
    <location>
        <begin position="2"/>
        <end position="96"/>
    </location>
</feature>
<dbReference type="Gene3D" id="3.30.70.100">
    <property type="match status" value="1"/>
</dbReference>
<reference evidence="2" key="2">
    <citation type="submission" date="2020-09" db="EMBL/GenBank/DDBJ databases">
        <authorList>
            <person name="Sun Q."/>
            <person name="Zhou Y."/>
        </authorList>
    </citation>
    <scope>NUCLEOTIDE SEQUENCE</scope>
    <source>
        <strain evidence="2">CGMCC 4.7679</strain>
    </source>
</reference>
<dbReference type="AlphaFoldDB" id="A0A8H9IU69"/>
<name>A0A8H9IU69_9PSEU</name>
<dbReference type="RefSeq" id="WP_145938475.1">
    <property type="nucleotide sequence ID" value="NZ_BNAV01000001.1"/>
</dbReference>